<gene>
    <name evidence="9" type="ordered locus">Kkor_1608</name>
</gene>
<dbReference type="GO" id="GO:0046914">
    <property type="term" value="F:transition metal ion binding"/>
    <property type="evidence" value="ECO:0007669"/>
    <property type="project" value="TreeGrafter"/>
</dbReference>
<feature type="domain" description="CusB-like barrel-sandwich hybrid" evidence="6">
    <location>
        <begin position="124"/>
        <end position="239"/>
    </location>
</feature>
<feature type="domain" description="CzcB-like C-terminal circularly permuted SH3-like" evidence="8">
    <location>
        <begin position="328"/>
        <end position="387"/>
    </location>
</feature>
<dbReference type="GO" id="GO:0060003">
    <property type="term" value="P:copper ion export"/>
    <property type="evidence" value="ECO:0007669"/>
    <property type="project" value="TreeGrafter"/>
</dbReference>
<protein>
    <submittedName>
        <fullName evidence="9">Efflux transporter, RND family, MFP subunit</fullName>
    </submittedName>
</protein>
<dbReference type="Pfam" id="PF25975">
    <property type="entry name" value="CzcB_C"/>
    <property type="match status" value="1"/>
</dbReference>
<dbReference type="InterPro" id="IPR058792">
    <property type="entry name" value="Beta-barrel_RND_2"/>
</dbReference>
<dbReference type="PANTHER" id="PTHR30097:SF15">
    <property type="entry name" value="CATION EFFLUX SYSTEM PROTEIN CUSB"/>
    <property type="match status" value="1"/>
</dbReference>
<dbReference type="STRING" id="523791.Kkor_1608"/>
<dbReference type="GO" id="GO:0016020">
    <property type="term" value="C:membrane"/>
    <property type="evidence" value="ECO:0007669"/>
    <property type="project" value="InterPro"/>
</dbReference>
<dbReference type="RefSeq" id="WP_015780626.1">
    <property type="nucleotide sequence ID" value="NC_013166.1"/>
</dbReference>
<feature type="region of interest" description="Disordered" evidence="3">
    <location>
        <begin position="493"/>
        <end position="538"/>
    </location>
</feature>
<dbReference type="InterPro" id="IPR051909">
    <property type="entry name" value="MFP_Cation_Efflux"/>
</dbReference>
<proteinExistence type="inferred from homology"/>
<dbReference type="InterPro" id="IPR042230">
    <property type="entry name" value="CusF_sf"/>
</dbReference>
<dbReference type="Gene3D" id="2.40.50.100">
    <property type="match status" value="1"/>
</dbReference>
<evidence type="ECO:0000259" key="4">
    <source>
        <dbReference type="Pfam" id="PF19335"/>
    </source>
</evidence>
<dbReference type="Gene3D" id="2.40.50.320">
    <property type="entry name" value="Copper binding periplasmic protein CusF"/>
    <property type="match status" value="1"/>
</dbReference>
<dbReference type="GO" id="GO:0015679">
    <property type="term" value="P:plasma membrane copper ion transport"/>
    <property type="evidence" value="ECO:0007669"/>
    <property type="project" value="TreeGrafter"/>
</dbReference>
<dbReference type="Pfam" id="PF25954">
    <property type="entry name" value="Beta-barrel_RND_2"/>
    <property type="match status" value="1"/>
</dbReference>
<feature type="compositionally biased region" description="Low complexity" evidence="3">
    <location>
        <begin position="506"/>
        <end position="519"/>
    </location>
</feature>
<accession>C7RCM8</accession>
<evidence type="ECO:0000256" key="1">
    <source>
        <dbReference type="ARBA" id="ARBA00009477"/>
    </source>
</evidence>
<dbReference type="Pfam" id="PF19335">
    <property type="entry name" value="HMBD"/>
    <property type="match status" value="1"/>
</dbReference>
<dbReference type="OrthoDB" id="9806939at2"/>
<feature type="domain" description="Heavy metal binding" evidence="4">
    <location>
        <begin position="45"/>
        <end position="71"/>
    </location>
</feature>
<evidence type="ECO:0000259" key="7">
    <source>
        <dbReference type="Pfam" id="PF25954"/>
    </source>
</evidence>
<evidence type="ECO:0000256" key="2">
    <source>
        <dbReference type="ARBA" id="ARBA00022448"/>
    </source>
</evidence>
<dbReference type="InterPro" id="IPR058791">
    <property type="entry name" value="3HB_CusB"/>
</dbReference>
<dbReference type="InterPro" id="IPR045800">
    <property type="entry name" value="HMBD"/>
</dbReference>
<dbReference type="InterPro" id="IPR021647">
    <property type="entry name" value="CusF_Ec"/>
</dbReference>
<evidence type="ECO:0000256" key="3">
    <source>
        <dbReference type="SAM" id="MobiDB-lite"/>
    </source>
</evidence>
<dbReference type="InterPro" id="IPR006143">
    <property type="entry name" value="RND_pump_MFP"/>
</dbReference>
<dbReference type="HOGENOM" id="CLU_018816_13_1_6"/>
<evidence type="ECO:0000313" key="10">
    <source>
        <dbReference type="Proteomes" id="UP000001231"/>
    </source>
</evidence>
<evidence type="ECO:0000313" key="9">
    <source>
        <dbReference type="EMBL" id="ACV27020.1"/>
    </source>
</evidence>
<dbReference type="Proteomes" id="UP000001231">
    <property type="component" value="Chromosome"/>
</dbReference>
<dbReference type="KEGG" id="kko:Kkor_1608"/>
<dbReference type="AlphaFoldDB" id="C7RCM8"/>
<keyword evidence="2" id="KW-0813">Transport</keyword>
<dbReference type="Gene3D" id="2.40.30.170">
    <property type="match status" value="1"/>
</dbReference>
<dbReference type="Pfam" id="PF25919">
    <property type="entry name" value="BSH_CusB"/>
    <property type="match status" value="1"/>
</dbReference>
<dbReference type="GO" id="GO:0030288">
    <property type="term" value="C:outer membrane-bounded periplasmic space"/>
    <property type="evidence" value="ECO:0007669"/>
    <property type="project" value="TreeGrafter"/>
</dbReference>
<organism evidence="9 10">
    <name type="scientific">Kangiella koreensis (strain DSM 16069 / JCM 12317 / KCTC 12182 / SW-125)</name>
    <dbReference type="NCBI Taxonomy" id="523791"/>
    <lineage>
        <taxon>Bacteria</taxon>
        <taxon>Pseudomonadati</taxon>
        <taxon>Pseudomonadota</taxon>
        <taxon>Gammaproteobacteria</taxon>
        <taxon>Kangiellales</taxon>
        <taxon>Kangiellaceae</taxon>
        <taxon>Kangiella</taxon>
    </lineage>
</organism>
<feature type="domain" description="CusB-like three alpha-helical bundle" evidence="5">
    <location>
        <begin position="160"/>
        <end position="207"/>
    </location>
</feature>
<evidence type="ECO:0000259" key="6">
    <source>
        <dbReference type="Pfam" id="PF25919"/>
    </source>
</evidence>
<feature type="compositionally biased region" description="Basic and acidic residues" evidence="3">
    <location>
        <begin position="520"/>
        <end position="538"/>
    </location>
</feature>
<keyword evidence="10" id="KW-1185">Reference proteome</keyword>
<dbReference type="Gene3D" id="6.10.140.730">
    <property type="match status" value="1"/>
</dbReference>
<comment type="similarity">
    <text evidence="1">Belongs to the membrane fusion protein (MFP) (TC 8.A.1) family.</text>
</comment>
<dbReference type="eggNOG" id="COG0845">
    <property type="taxonomic scope" value="Bacteria"/>
</dbReference>
<feature type="domain" description="CusB-like beta-barrel" evidence="7">
    <location>
        <begin position="244"/>
        <end position="321"/>
    </location>
</feature>
<dbReference type="FunCoup" id="C7RCM8">
    <property type="interactions" value="139"/>
</dbReference>
<dbReference type="NCBIfam" id="TIGR01730">
    <property type="entry name" value="RND_mfp"/>
    <property type="match status" value="1"/>
</dbReference>
<dbReference type="SUPFAM" id="SSF111369">
    <property type="entry name" value="HlyD-like secretion proteins"/>
    <property type="match status" value="1"/>
</dbReference>
<dbReference type="eggNOG" id="COG5569">
    <property type="taxonomic scope" value="Bacteria"/>
</dbReference>
<dbReference type="InterPro" id="IPR058649">
    <property type="entry name" value="CzcB_C"/>
</dbReference>
<dbReference type="Pfam" id="PF11604">
    <property type="entry name" value="CusF_Ec"/>
    <property type="match status" value="1"/>
</dbReference>
<dbReference type="FunFam" id="2.40.30.170:FF:000010">
    <property type="entry name" value="Efflux RND transporter periplasmic adaptor subunit"/>
    <property type="match status" value="1"/>
</dbReference>
<dbReference type="InterPro" id="IPR058790">
    <property type="entry name" value="BSH_CusB"/>
</dbReference>
<dbReference type="EMBL" id="CP001707">
    <property type="protein sequence ID" value="ACV27020.1"/>
    <property type="molecule type" value="Genomic_DNA"/>
</dbReference>
<dbReference type="Gene3D" id="2.40.420.20">
    <property type="match status" value="1"/>
</dbReference>
<dbReference type="GO" id="GO:0022857">
    <property type="term" value="F:transmembrane transporter activity"/>
    <property type="evidence" value="ECO:0007669"/>
    <property type="project" value="InterPro"/>
</dbReference>
<reference evidence="9 10" key="1">
    <citation type="journal article" date="2009" name="Stand. Genomic Sci.">
        <title>Complete genome sequence of Kangiella koreensis type strain (SW-125).</title>
        <authorList>
            <person name="Han C."/>
            <person name="Sikorski J."/>
            <person name="Lapidus A."/>
            <person name="Nolan M."/>
            <person name="Glavina Del Rio T."/>
            <person name="Tice H."/>
            <person name="Cheng J.F."/>
            <person name="Lucas S."/>
            <person name="Chen F."/>
            <person name="Copeland A."/>
            <person name="Ivanova N."/>
            <person name="Mavromatis K."/>
            <person name="Ovchinnikova G."/>
            <person name="Pati A."/>
            <person name="Bruce D."/>
            <person name="Goodwin L."/>
            <person name="Pitluck S."/>
            <person name="Chen A."/>
            <person name="Palaniappan K."/>
            <person name="Land M."/>
            <person name="Hauser L."/>
            <person name="Chang Y.J."/>
            <person name="Jeffries C.D."/>
            <person name="Chain P."/>
            <person name="Saunders E."/>
            <person name="Brettin T."/>
            <person name="Goker M."/>
            <person name="Tindall B.J."/>
            <person name="Bristow J."/>
            <person name="Eisen J.A."/>
            <person name="Markowitz V."/>
            <person name="Hugenholtz P."/>
            <person name="Kyrpides N.C."/>
            <person name="Klenk H.P."/>
            <person name="Detter J.C."/>
        </authorList>
    </citation>
    <scope>NUCLEOTIDE SEQUENCE [LARGE SCALE GENOMIC DNA]</scope>
    <source>
        <strain evidence="10">DSM 16069 / KCTC 12182 / SW-125</strain>
    </source>
</reference>
<evidence type="ECO:0000259" key="5">
    <source>
        <dbReference type="Pfam" id="PF25869"/>
    </source>
</evidence>
<sequence length="538" mass="60070">MNNKSLVSIIIAGLVGAILGVAAVTLFGDSSDSTEQKSSKKEPLYWVAPMDANYRRDKPGKSPMGMDLVPVYEKDSGSDSPGTVSISPAVENNLAVRIAEVRKGYIEHEIDTVGYVQFDEDKLTHIHPRVEGWIEKLYVKAAGNPVKKGQPLYELYSPQLVNAQEEYLLALKRNHRDLINAAESRLRALKLSDAVIKELRTTRSVQQNVVFYSPTDGFIDELNIREGFFVKPGTTMMSVGALDQVWVEAEVYERQIDRVEAGLPVSMSLGNGSADIWEGNIDYVYPTLNAENRTGRVRIRFDNPDYQLKPNMFSNITIHASSSQQSIIIPREAVIRTEKQDRVVMALGEGKFKSIAVKLGAFGNDSVEVIEGLKAGERIVTSAQFLIDSESSKNSDFKRISQDSSVDTDTSSEADTESVWVEATINSVMAHHNMLNVSHGPIEQWGWPSMTMDLDTAKDVDLSAVKEGMTVHIQITQYPDNRYVITEIHIPAQTEEDQPEVDHSNMNHSNMNHSNMNHSNMDHSEMDHSEMNHEESEQ</sequence>
<evidence type="ECO:0000259" key="8">
    <source>
        <dbReference type="Pfam" id="PF25975"/>
    </source>
</evidence>
<dbReference type="Pfam" id="PF25869">
    <property type="entry name" value="3HB_CusB"/>
    <property type="match status" value="1"/>
</dbReference>
<dbReference type="InParanoid" id="C7RCM8"/>
<dbReference type="PANTHER" id="PTHR30097">
    <property type="entry name" value="CATION EFFLUX SYSTEM PROTEIN CUSB"/>
    <property type="match status" value="1"/>
</dbReference>
<name>C7RCM8_KANKD</name>